<reference evidence="4 5" key="1">
    <citation type="submission" date="2021-03" db="EMBL/GenBank/DDBJ databases">
        <title>Genomic and phenotypic characterization of Chloracidobacterium isolates provides evidence for multiple species.</title>
        <authorList>
            <person name="Saini M.K."/>
            <person name="Costas A.M.G."/>
            <person name="Tank M."/>
            <person name="Bryant D.A."/>
        </authorList>
    </citation>
    <scope>NUCLEOTIDE SEQUENCE [LARGE SCALE GENOMIC DNA]</scope>
    <source>
        <strain evidence="4 5">N</strain>
    </source>
</reference>
<dbReference type="PANTHER" id="PTHR30469">
    <property type="entry name" value="MULTIDRUG RESISTANCE PROTEIN MDTA"/>
    <property type="match status" value="1"/>
</dbReference>
<dbReference type="Gene3D" id="2.40.30.170">
    <property type="match status" value="1"/>
</dbReference>
<keyword evidence="5" id="KW-1185">Reference proteome</keyword>
<gene>
    <name evidence="4" type="ORF">J8C05_04380</name>
</gene>
<dbReference type="SUPFAM" id="SSF111369">
    <property type="entry name" value="HlyD-like secretion proteins"/>
    <property type="match status" value="2"/>
</dbReference>
<dbReference type="Gene3D" id="1.10.287.470">
    <property type="entry name" value="Helix hairpin bin"/>
    <property type="match status" value="1"/>
</dbReference>
<feature type="coiled-coil region" evidence="2">
    <location>
        <begin position="112"/>
        <end position="219"/>
    </location>
</feature>
<proteinExistence type="inferred from homology"/>
<keyword evidence="2" id="KW-0175">Coiled coil</keyword>
<evidence type="ECO:0000256" key="1">
    <source>
        <dbReference type="ARBA" id="ARBA00009477"/>
    </source>
</evidence>
<evidence type="ECO:0000313" key="5">
    <source>
        <dbReference type="Proteomes" id="UP000677668"/>
    </source>
</evidence>
<evidence type="ECO:0000256" key="2">
    <source>
        <dbReference type="SAM" id="Coils"/>
    </source>
</evidence>
<sequence>MSSWWKRIAVVVGVIFGVAGLLWLGSRLASHKPSAAAENRPVLTANVSREVVRRQPYPRVWRIAGTLRPREVASLSAEVTARVTSVAVRLGDSVRAGQRLVTLDAALPTAGLATSQAEVEALKNATEAIRRRIEAAEANVRGARAERDLAQTIYERQEKLFATGDVPRQNRDIAEGRLKAAEAALEAAERQLAAEQAELVRAQAQVAVGQQRRREAETQVAQTQIVAPFAGRIAARLVDPGALAAPGVPLLVLESVGPLRAVAEVEAEPAAALRLGQTLRVELPGGDVVDGTLVEQSPAADPVTRTVTIKVELPPSAQASSGMFVRVLIPRDIRDVLTVPAAAVAEQGGLQSVFVVDAAGIVRRRIITVGERLDDRVEVLTGLREGETVVFGRAELRDGVRLSAS</sequence>
<dbReference type="NCBIfam" id="TIGR01730">
    <property type="entry name" value="RND_mfp"/>
    <property type="match status" value="1"/>
</dbReference>
<dbReference type="EMBL" id="CP072642">
    <property type="protein sequence ID" value="QUV94690.1"/>
    <property type="molecule type" value="Genomic_DNA"/>
</dbReference>
<dbReference type="Pfam" id="PF25967">
    <property type="entry name" value="RND-MFP_C"/>
    <property type="match status" value="1"/>
</dbReference>
<comment type="similarity">
    <text evidence="1">Belongs to the membrane fusion protein (MFP) (TC 8.A.1) family.</text>
</comment>
<protein>
    <submittedName>
        <fullName evidence="4">Efflux RND transporter periplasmic adaptor subunit</fullName>
    </submittedName>
</protein>
<dbReference type="RefSeq" id="WP_211422964.1">
    <property type="nucleotide sequence ID" value="NZ_CP072642.1"/>
</dbReference>
<dbReference type="Proteomes" id="UP000677668">
    <property type="component" value="Chromosome 1"/>
</dbReference>
<dbReference type="InterPro" id="IPR006143">
    <property type="entry name" value="RND_pump_MFP"/>
</dbReference>
<evidence type="ECO:0000313" key="4">
    <source>
        <dbReference type="EMBL" id="QUV94690.1"/>
    </source>
</evidence>
<dbReference type="PANTHER" id="PTHR30469:SF38">
    <property type="entry name" value="HLYD FAMILY SECRETION PROTEIN"/>
    <property type="match status" value="1"/>
</dbReference>
<organism evidence="4 5">
    <name type="scientific">Chloracidobacterium sp. N</name>
    <dbReference type="NCBI Taxonomy" id="2821540"/>
    <lineage>
        <taxon>Bacteria</taxon>
        <taxon>Pseudomonadati</taxon>
        <taxon>Acidobacteriota</taxon>
        <taxon>Terriglobia</taxon>
        <taxon>Terriglobales</taxon>
        <taxon>Acidobacteriaceae</taxon>
        <taxon>Chloracidobacterium</taxon>
        <taxon>Chloracidobacterium aggregatum</taxon>
    </lineage>
</organism>
<dbReference type="Gene3D" id="2.40.50.100">
    <property type="match status" value="1"/>
</dbReference>
<name>A0ABX8B112_9BACT</name>
<accession>A0ABX8B112</accession>
<feature type="domain" description="Multidrug resistance protein MdtA-like C-terminal permuted SH3" evidence="3">
    <location>
        <begin position="335"/>
        <end position="393"/>
    </location>
</feature>
<dbReference type="InterPro" id="IPR058627">
    <property type="entry name" value="MdtA-like_C"/>
</dbReference>
<evidence type="ECO:0000259" key="3">
    <source>
        <dbReference type="Pfam" id="PF25967"/>
    </source>
</evidence>
<dbReference type="Gene3D" id="2.40.420.20">
    <property type="match status" value="1"/>
</dbReference>